<evidence type="ECO:0000259" key="7">
    <source>
        <dbReference type="Pfam" id="PF00370"/>
    </source>
</evidence>
<sequence>MIEAYTIGLDFGTNSLRALLVNTKNGDEIASDVYNYRYGESGIILDKENPLLARQNPKDYLNGLQSVINGVIKKANNAGNFDPSSIIGIGVDATASTVIPINTDGQPLSFDLKYRDNIDALARLWKDHTANDEAEEITDLAKKIRPEYLYQTGGSYSSEWFWSKILHCLHNAVNVFEDAATWVELCDWIPAVLTDKTKPDKIKRNVCSAGHKGLYNELWGGWPEIEFLSQLDHRLSKIFATLPKKADQIGEPFGGLSLKWAQRLGLKPGIAVAVGSVDAHIGALGAGIGPGILVKIIGTSGVDMMVAASDMNIQSTRGFAGIVTDSILPGYISLEAGQSALGDIYQWFVNMVAPNEKSIHSRLQTEAALLKPGQSGLLALDWNNGNRTILMDQRLTGIIVGLTLQSSRADIYRSLVEATAFGNKIITEHFEGSGIKIERIVIGGGIALKSPFIMQVFSDILNRPLEIASSSQTGALGSSITAAVAAGSSVGGYDNFEDAKSRMIHAPVEIFYPKKDHVSIYDELYSIYKTLHDNFGRQETNADISSVMKSLISIRERT</sequence>
<keyword evidence="3 9" id="KW-0418">Kinase</keyword>
<feature type="domain" description="Carbohydrate kinase FGGY N-terminal" evidence="7">
    <location>
        <begin position="5"/>
        <end position="285"/>
    </location>
</feature>
<keyword evidence="6" id="KW-0119">Carbohydrate metabolism</keyword>
<dbReference type="GO" id="GO:0005524">
    <property type="term" value="F:ATP binding"/>
    <property type="evidence" value="ECO:0007669"/>
    <property type="project" value="UniProtKB-KW"/>
</dbReference>
<dbReference type="InterPro" id="IPR043129">
    <property type="entry name" value="ATPase_NBD"/>
</dbReference>
<dbReference type="InterPro" id="IPR018484">
    <property type="entry name" value="FGGY_N"/>
</dbReference>
<dbReference type="Pfam" id="PF02782">
    <property type="entry name" value="FGGY_C"/>
    <property type="match status" value="1"/>
</dbReference>
<gene>
    <name evidence="9" type="primary">araB_1</name>
    <name evidence="9" type="ORF">SDC9_11751</name>
</gene>
<dbReference type="EC" id="2.7.1.16" evidence="9"/>
<keyword evidence="2" id="KW-0547">Nucleotide-binding</keyword>
<dbReference type="PANTHER" id="PTHR43435:SF4">
    <property type="entry name" value="FGGY CARBOHYDRATE KINASE DOMAIN-CONTAINING PROTEIN"/>
    <property type="match status" value="1"/>
</dbReference>
<evidence type="ECO:0000259" key="8">
    <source>
        <dbReference type="Pfam" id="PF02782"/>
    </source>
</evidence>
<name>A0A644TGR7_9ZZZZ</name>
<dbReference type="GO" id="GO:0019569">
    <property type="term" value="P:L-arabinose catabolic process to D-xylulose 5-phosphate"/>
    <property type="evidence" value="ECO:0007669"/>
    <property type="project" value="InterPro"/>
</dbReference>
<accession>A0A644TGR7</accession>
<keyword evidence="1 9" id="KW-0808">Transferase</keyword>
<reference evidence="9" key="1">
    <citation type="submission" date="2019-08" db="EMBL/GenBank/DDBJ databases">
        <authorList>
            <person name="Kucharzyk K."/>
            <person name="Murdoch R.W."/>
            <person name="Higgins S."/>
            <person name="Loffler F."/>
        </authorList>
    </citation>
    <scope>NUCLEOTIDE SEQUENCE</scope>
</reference>
<dbReference type="GO" id="GO:0005737">
    <property type="term" value="C:cytoplasm"/>
    <property type="evidence" value="ECO:0007669"/>
    <property type="project" value="TreeGrafter"/>
</dbReference>
<dbReference type="CDD" id="cd07781">
    <property type="entry name" value="ASKHA_NBD_FGGY_L-RBK"/>
    <property type="match status" value="1"/>
</dbReference>
<dbReference type="EMBL" id="VSSQ01000030">
    <property type="protein sequence ID" value="MPL66083.1"/>
    <property type="molecule type" value="Genomic_DNA"/>
</dbReference>
<dbReference type="InterPro" id="IPR000577">
    <property type="entry name" value="Carb_kinase_FGGY"/>
</dbReference>
<dbReference type="InterPro" id="IPR018485">
    <property type="entry name" value="FGGY_C"/>
</dbReference>
<evidence type="ECO:0000256" key="1">
    <source>
        <dbReference type="ARBA" id="ARBA00022679"/>
    </source>
</evidence>
<feature type="domain" description="Carbohydrate kinase FGGY C-terminal" evidence="8">
    <location>
        <begin position="295"/>
        <end position="486"/>
    </location>
</feature>
<dbReference type="PROSITE" id="PS00445">
    <property type="entry name" value="FGGY_KINASES_2"/>
    <property type="match status" value="1"/>
</dbReference>
<organism evidence="9">
    <name type="scientific">bioreactor metagenome</name>
    <dbReference type="NCBI Taxonomy" id="1076179"/>
    <lineage>
        <taxon>unclassified sequences</taxon>
        <taxon>metagenomes</taxon>
        <taxon>ecological metagenomes</taxon>
    </lineage>
</organism>
<keyword evidence="5" id="KW-0054">Arabinose catabolism</keyword>
<dbReference type="SUPFAM" id="SSF53067">
    <property type="entry name" value="Actin-like ATPase domain"/>
    <property type="match status" value="2"/>
</dbReference>
<dbReference type="InterPro" id="IPR005929">
    <property type="entry name" value="Ribulokinase"/>
</dbReference>
<dbReference type="Pfam" id="PF00370">
    <property type="entry name" value="FGGY_N"/>
    <property type="match status" value="1"/>
</dbReference>
<dbReference type="GO" id="GO:0019150">
    <property type="term" value="F:D-ribulokinase activity"/>
    <property type="evidence" value="ECO:0007669"/>
    <property type="project" value="TreeGrafter"/>
</dbReference>
<comment type="caution">
    <text evidence="9">The sequence shown here is derived from an EMBL/GenBank/DDBJ whole genome shotgun (WGS) entry which is preliminary data.</text>
</comment>
<dbReference type="InterPro" id="IPR018483">
    <property type="entry name" value="Carb_kinase_FGGY_CS"/>
</dbReference>
<dbReference type="PANTHER" id="PTHR43435">
    <property type="entry name" value="RIBULOKINASE"/>
    <property type="match status" value="1"/>
</dbReference>
<evidence type="ECO:0000256" key="5">
    <source>
        <dbReference type="ARBA" id="ARBA00022935"/>
    </source>
</evidence>
<dbReference type="Gene3D" id="3.30.420.40">
    <property type="match status" value="2"/>
</dbReference>
<evidence type="ECO:0000256" key="4">
    <source>
        <dbReference type="ARBA" id="ARBA00022840"/>
    </source>
</evidence>
<evidence type="ECO:0000256" key="6">
    <source>
        <dbReference type="ARBA" id="ARBA00023277"/>
    </source>
</evidence>
<dbReference type="PIRSF" id="PIRSF000538">
    <property type="entry name" value="GlpK"/>
    <property type="match status" value="1"/>
</dbReference>
<dbReference type="AlphaFoldDB" id="A0A644TGR7"/>
<evidence type="ECO:0000313" key="9">
    <source>
        <dbReference type="EMBL" id="MPL66083.1"/>
    </source>
</evidence>
<protein>
    <submittedName>
        <fullName evidence="9">Ribulokinase</fullName>
        <ecNumber evidence="9">2.7.1.16</ecNumber>
    </submittedName>
</protein>
<proteinExistence type="predicted"/>
<evidence type="ECO:0000256" key="2">
    <source>
        <dbReference type="ARBA" id="ARBA00022741"/>
    </source>
</evidence>
<evidence type="ECO:0000256" key="3">
    <source>
        <dbReference type="ARBA" id="ARBA00022777"/>
    </source>
</evidence>
<keyword evidence="4" id="KW-0067">ATP-binding</keyword>
<dbReference type="GO" id="GO:0008741">
    <property type="term" value="F:ribulokinase activity"/>
    <property type="evidence" value="ECO:0007669"/>
    <property type="project" value="UniProtKB-EC"/>
</dbReference>
<dbReference type="NCBIfam" id="NF003154">
    <property type="entry name" value="PRK04123.1"/>
    <property type="match status" value="1"/>
</dbReference>